<name>A0A8J5VWI1_ZIZPA</name>
<feature type="region of interest" description="Disordered" evidence="1">
    <location>
        <begin position="1"/>
        <end position="51"/>
    </location>
</feature>
<dbReference type="AlphaFoldDB" id="A0A8J5VWI1"/>
<reference evidence="2" key="2">
    <citation type="submission" date="2021-02" db="EMBL/GenBank/DDBJ databases">
        <authorList>
            <person name="Kimball J.A."/>
            <person name="Haas M.W."/>
            <person name="Macchietto M."/>
            <person name="Kono T."/>
            <person name="Duquette J."/>
            <person name="Shao M."/>
        </authorList>
    </citation>
    <scope>NUCLEOTIDE SEQUENCE</scope>
    <source>
        <tissue evidence="2">Fresh leaf tissue</tissue>
    </source>
</reference>
<sequence>MDPTVELRLGRRRSTAAKGRGGSSGHGEVPMSAPTEPTSPRTPSTSQSQQCRLQLPIPAGVATSATKSVMELLSTKWFCESR</sequence>
<organism evidence="2 3">
    <name type="scientific">Zizania palustris</name>
    <name type="common">Northern wild rice</name>
    <dbReference type="NCBI Taxonomy" id="103762"/>
    <lineage>
        <taxon>Eukaryota</taxon>
        <taxon>Viridiplantae</taxon>
        <taxon>Streptophyta</taxon>
        <taxon>Embryophyta</taxon>
        <taxon>Tracheophyta</taxon>
        <taxon>Spermatophyta</taxon>
        <taxon>Magnoliopsida</taxon>
        <taxon>Liliopsida</taxon>
        <taxon>Poales</taxon>
        <taxon>Poaceae</taxon>
        <taxon>BOP clade</taxon>
        <taxon>Oryzoideae</taxon>
        <taxon>Oryzeae</taxon>
        <taxon>Zizaniinae</taxon>
        <taxon>Zizania</taxon>
    </lineage>
</organism>
<protein>
    <submittedName>
        <fullName evidence="2">Uncharacterized protein</fullName>
    </submittedName>
</protein>
<evidence type="ECO:0000313" key="2">
    <source>
        <dbReference type="EMBL" id="KAG8061848.1"/>
    </source>
</evidence>
<gene>
    <name evidence="2" type="ORF">GUJ93_ZPchr0003g17987</name>
</gene>
<feature type="compositionally biased region" description="Low complexity" evidence="1">
    <location>
        <begin position="34"/>
        <end position="50"/>
    </location>
</feature>
<reference evidence="2" key="1">
    <citation type="journal article" date="2021" name="bioRxiv">
        <title>Whole Genome Assembly and Annotation of Northern Wild Rice, Zizania palustris L., Supports a Whole Genome Duplication in the Zizania Genus.</title>
        <authorList>
            <person name="Haas M."/>
            <person name="Kono T."/>
            <person name="Macchietto M."/>
            <person name="Millas R."/>
            <person name="McGilp L."/>
            <person name="Shao M."/>
            <person name="Duquette J."/>
            <person name="Hirsch C.N."/>
            <person name="Kimball J."/>
        </authorList>
    </citation>
    <scope>NUCLEOTIDE SEQUENCE</scope>
    <source>
        <tissue evidence="2">Fresh leaf tissue</tissue>
    </source>
</reference>
<dbReference type="Proteomes" id="UP000729402">
    <property type="component" value="Unassembled WGS sequence"/>
</dbReference>
<dbReference type="EMBL" id="JAAALK010000286">
    <property type="protein sequence ID" value="KAG8061848.1"/>
    <property type="molecule type" value="Genomic_DNA"/>
</dbReference>
<proteinExistence type="predicted"/>
<keyword evidence="3" id="KW-1185">Reference proteome</keyword>
<comment type="caution">
    <text evidence="2">The sequence shown here is derived from an EMBL/GenBank/DDBJ whole genome shotgun (WGS) entry which is preliminary data.</text>
</comment>
<evidence type="ECO:0000313" key="3">
    <source>
        <dbReference type="Proteomes" id="UP000729402"/>
    </source>
</evidence>
<accession>A0A8J5VWI1</accession>
<evidence type="ECO:0000256" key="1">
    <source>
        <dbReference type="SAM" id="MobiDB-lite"/>
    </source>
</evidence>